<keyword evidence="3" id="KW-1185">Reference proteome</keyword>
<dbReference type="RefSeq" id="XP_003282895.1">
    <property type="nucleotide sequence ID" value="XM_003282847.1"/>
</dbReference>
<dbReference type="EMBL" id="GL870941">
    <property type="protein sequence ID" value="EGC40559.1"/>
    <property type="molecule type" value="Genomic_DNA"/>
</dbReference>
<dbReference type="AlphaFoldDB" id="F0Z692"/>
<gene>
    <name evidence="2" type="ORF">DICPUDRAFT_73924</name>
</gene>
<dbReference type="GeneID" id="10503326"/>
<dbReference type="Proteomes" id="UP000001064">
    <property type="component" value="Unassembled WGS sequence"/>
</dbReference>
<protein>
    <recommendedName>
        <fullName evidence="4">FNIP repeat-containing protein</fullName>
    </recommendedName>
</protein>
<dbReference type="OrthoDB" id="25904at2759"/>
<organism evidence="2 3">
    <name type="scientific">Dictyostelium purpureum</name>
    <name type="common">Slime mold</name>
    <dbReference type="NCBI Taxonomy" id="5786"/>
    <lineage>
        <taxon>Eukaryota</taxon>
        <taxon>Amoebozoa</taxon>
        <taxon>Evosea</taxon>
        <taxon>Eumycetozoa</taxon>
        <taxon>Dictyostelia</taxon>
        <taxon>Dictyosteliales</taxon>
        <taxon>Dictyosteliaceae</taxon>
        <taxon>Dictyostelium</taxon>
    </lineage>
</organism>
<name>F0Z692_DICPU</name>
<dbReference type="FunCoup" id="F0Z692">
    <property type="interactions" value="892"/>
</dbReference>
<keyword evidence="1" id="KW-0677">Repeat</keyword>
<sequence>MLDTDNKNNNIDDLFFSIWRNKYLLSEIQKHIKLYDEYEIVYLKSMYELRHHSHREYITSVFIYHNEGIKTPDSDKISYKPIEAGDIPETVTSVKFGNNYTQPIDIKSALPSGVTLFEYRNFNQPLTPNTLPPNIKSLTLGMDQEICEGTFPDSLTFLSLYKFNKTISGPNLFNSVVNLHLTSYNQLLKAGDLPKTLETLNLNIYNQPLEPNALPPNLKTLITPGFNCPLTHGSLPDSITELNMDNYKHSLSNSLSSLTSLKKLSMYSYNQDISEAALPSSITSLNLFLFNKKLLPNVLPYSTIILRLDTYNHPLEPEVIPPNVEHLELSSYNCFLSKKLLPNSINYLIISCFGQPFLKDSLSSSIKYLRFCDRGPEIFEMDSIPPSVEILKLPCFYKHPLPAGLIPDSVVDLTLPDCYSPLQVGVLPESLTKLTFGFGFDQLLDPNTIPQSVTQIKLNNRNYPHPISESLTNRLKILK</sequence>
<dbReference type="Pfam" id="PF05725">
    <property type="entry name" value="FNIP"/>
    <property type="match status" value="7"/>
</dbReference>
<dbReference type="InParanoid" id="F0Z692"/>
<accession>F0Z692</accession>
<dbReference type="VEuPathDB" id="AmoebaDB:DICPUDRAFT_73924"/>
<reference evidence="3" key="1">
    <citation type="journal article" date="2011" name="Genome Biol.">
        <title>Comparative genomics of the social amoebae Dictyostelium discoideum and Dictyostelium purpureum.</title>
        <authorList>
            <consortium name="US DOE Joint Genome Institute (JGI-PGF)"/>
            <person name="Sucgang R."/>
            <person name="Kuo A."/>
            <person name="Tian X."/>
            <person name="Salerno W."/>
            <person name="Parikh A."/>
            <person name="Feasley C.L."/>
            <person name="Dalin E."/>
            <person name="Tu H."/>
            <person name="Huang E."/>
            <person name="Barry K."/>
            <person name="Lindquist E."/>
            <person name="Shapiro H."/>
            <person name="Bruce D."/>
            <person name="Schmutz J."/>
            <person name="Salamov A."/>
            <person name="Fey P."/>
            <person name="Gaudet P."/>
            <person name="Anjard C."/>
            <person name="Babu M.M."/>
            <person name="Basu S."/>
            <person name="Bushmanova Y."/>
            <person name="van der Wel H."/>
            <person name="Katoh-Kurasawa M."/>
            <person name="Dinh C."/>
            <person name="Coutinho P.M."/>
            <person name="Saito T."/>
            <person name="Elias M."/>
            <person name="Schaap P."/>
            <person name="Kay R.R."/>
            <person name="Henrissat B."/>
            <person name="Eichinger L."/>
            <person name="Rivero F."/>
            <person name="Putnam N.H."/>
            <person name="West C.M."/>
            <person name="Loomis W.F."/>
            <person name="Chisholm R.L."/>
            <person name="Shaulsky G."/>
            <person name="Strassmann J.E."/>
            <person name="Queller D.C."/>
            <person name="Kuspa A."/>
            <person name="Grigoriev I.V."/>
        </authorList>
    </citation>
    <scope>NUCLEOTIDE SEQUENCE [LARGE SCALE GENOMIC DNA]</scope>
    <source>
        <strain evidence="3">QSDP1</strain>
    </source>
</reference>
<proteinExistence type="predicted"/>
<dbReference type="PANTHER" id="PTHR32134">
    <property type="entry name" value="FNIP REPEAT-CONTAINING PROTEIN"/>
    <property type="match status" value="1"/>
</dbReference>
<evidence type="ECO:0000256" key="1">
    <source>
        <dbReference type="ARBA" id="ARBA00022737"/>
    </source>
</evidence>
<dbReference type="InterPro" id="IPR051251">
    <property type="entry name" value="STK_FNIP-Repeat"/>
</dbReference>
<dbReference type="KEGG" id="dpp:DICPUDRAFT_73924"/>
<dbReference type="InterPro" id="IPR008615">
    <property type="entry name" value="FNIP"/>
</dbReference>
<evidence type="ECO:0008006" key="4">
    <source>
        <dbReference type="Google" id="ProtNLM"/>
    </source>
</evidence>
<evidence type="ECO:0000313" key="2">
    <source>
        <dbReference type="EMBL" id="EGC40559.1"/>
    </source>
</evidence>
<evidence type="ECO:0000313" key="3">
    <source>
        <dbReference type="Proteomes" id="UP000001064"/>
    </source>
</evidence>
<dbReference type="PANTHER" id="PTHR32134:SF169">
    <property type="entry name" value="FNIP REPEAT-CONTAINING PROTEIN-RELATED"/>
    <property type="match status" value="1"/>
</dbReference>